<dbReference type="KEGG" id="ots:OTBS_1033"/>
<evidence type="ECO:0000313" key="11">
    <source>
        <dbReference type="EMBL" id="CAM80099.1"/>
    </source>
</evidence>
<dbReference type="InterPro" id="IPR048634">
    <property type="entry name" value="SecD_SecF_C"/>
</dbReference>
<evidence type="ECO:0000313" key="12">
    <source>
        <dbReference type="Proteomes" id="UP000001565"/>
    </source>
</evidence>
<dbReference type="InterPro" id="IPR022813">
    <property type="entry name" value="SecD/SecF_arch_bac"/>
</dbReference>
<feature type="transmembrane region" description="Helical" evidence="9">
    <location>
        <begin position="156"/>
        <end position="174"/>
    </location>
</feature>
<evidence type="ECO:0000259" key="10">
    <source>
        <dbReference type="Pfam" id="PF02355"/>
    </source>
</evidence>
<dbReference type="GO" id="GO:0065002">
    <property type="term" value="P:intracellular protein transmembrane transport"/>
    <property type="evidence" value="ECO:0007669"/>
    <property type="project" value="UniProtKB-UniRule"/>
</dbReference>
<evidence type="ECO:0000256" key="7">
    <source>
        <dbReference type="ARBA" id="ARBA00023010"/>
    </source>
</evidence>
<dbReference type="InterPro" id="IPR055344">
    <property type="entry name" value="SecD_SecF_C_bact"/>
</dbReference>
<dbReference type="InterPro" id="IPR005665">
    <property type="entry name" value="SecF_bac"/>
</dbReference>
<comment type="subunit">
    <text evidence="9">Forms a complex with SecD. Part of the essential Sec protein translocation apparatus which comprises SecA, SecYEG and auxiliary proteins SecDF-YajC and YidC.</text>
</comment>
<feature type="transmembrane region" description="Helical" evidence="9">
    <location>
        <begin position="262"/>
        <end position="283"/>
    </location>
</feature>
<feature type="domain" description="Protein export membrane protein SecD/SecF C-terminal" evidence="10">
    <location>
        <begin position="130"/>
        <end position="312"/>
    </location>
</feature>
<dbReference type="GO" id="GO:0043952">
    <property type="term" value="P:protein transport by the Sec complex"/>
    <property type="evidence" value="ECO:0007669"/>
    <property type="project" value="UniProtKB-UniRule"/>
</dbReference>
<dbReference type="GO" id="GO:0015450">
    <property type="term" value="F:protein-transporting ATPase activity"/>
    <property type="evidence" value="ECO:0007669"/>
    <property type="project" value="InterPro"/>
</dbReference>
<keyword evidence="7 9" id="KW-0811">Translocation</keyword>
<organism evidence="11 12">
    <name type="scientific">Orientia tsutsugamushi (strain Boryong)</name>
    <name type="common">Rickettsia tsutsugamushi</name>
    <dbReference type="NCBI Taxonomy" id="357244"/>
    <lineage>
        <taxon>Bacteria</taxon>
        <taxon>Pseudomonadati</taxon>
        <taxon>Pseudomonadota</taxon>
        <taxon>Alphaproteobacteria</taxon>
        <taxon>Rickettsiales</taxon>
        <taxon>Rickettsiaceae</taxon>
        <taxon>Rickettsieae</taxon>
        <taxon>Orientia</taxon>
    </lineage>
</organism>
<evidence type="ECO:0000256" key="2">
    <source>
        <dbReference type="ARBA" id="ARBA00022448"/>
    </source>
</evidence>
<sequence length="320" mass="35358">MRIDNIKYFGVKMPALSLELILSKINIDFIRLRKLNYVVSILLIIFSIASLLIFKLNLSTSFIGGINLEVKISPLQQLSSIRSALNNADLGKLSIHNFGAEDVFSIKIANKSQDNNNIGLITNKVKSILETQLNCKVTLRKTSFIGPQVSRYLVKSSIKALALALVGIAIYVWIRFKWQFGVGILVAIMHDAILSMGFMSISGLEFDLSSVAALLTVIGYSVNDSVIIYDRIRENMNKNNISSKPIEDIINISIRATLSRTILTVFTTLLANLALILFGGAAIKSFSILVFIGIIVGTYSSIFVSAPILMLFNIQHQKKL</sequence>
<dbReference type="NCBIfam" id="TIGR00966">
    <property type="entry name" value="transloc_SecF"/>
    <property type="match status" value="1"/>
</dbReference>
<feature type="transmembrane region" description="Helical" evidence="9">
    <location>
        <begin position="181"/>
        <end position="202"/>
    </location>
</feature>
<evidence type="ECO:0000256" key="4">
    <source>
        <dbReference type="ARBA" id="ARBA00022692"/>
    </source>
</evidence>
<proteinExistence type="inferred from homology"/>
<protein>
    <recommendedName>
        <fullName evidence="9">Protein-export membrane protein SecF</fullName>
    </recommendedName>
</protein>
<feature type="transmembrane region" description="Helical" evidence="9">
    <location>
        <begin position="208"/>
        <end position="229"/>
    </location>
</feature>
<keyword evidence="8 9" id="KW-0472">Membrane</keyword>
<dbReference type="Pfam" id="PF02355">
    <property type="entry name" value="SecD_SecF_C"/>
    <property type="match status" value="1"/>
</dbReference>
<gene>
    <name evidence="9 11" type="primary">secF</name>
    <name evidence="11" type="ordered locus">OTBS_1033</name>
</gene>
<comment type="subcellular location">
    <subcellularLocation>
        <location evidence="9">Cell inner membrane</location>
        <topology evidence="9">Multi-pass membrane protein</topology>
    </subcellularLocation>
    <subcellularLocation>
        <location evidence="1">Cell membrane</location>
        <topology evidence="1">Multi-pass membrane protein</topology>
    </subcellularLocation>
</comment>
<dbReference type="PRINTS" id="PR01755">
    <property type="entry name" value="SECFTRNLCASE"/>
</dbReference>
<comment type="similarity">
    <text evidence="9">Belongs to the SecD/SecF family. SecF subfamily.</text>
</comment>
<dbReference type="GO" id="GO:0006605">
    <property type="term" value="P:protein targeting"/>
    <property type="evidence" value="ECO:0007669"/>
    <property type="project" value="UniProtKB-UniRule"/>
</dbReference>
<evidence type="ECO:0000256" key="5">
    <source>
        <dbReference type="ARBA" id="ARBA00022927"/>
    </source>
</evidence>
<evidence type="ECO:0000256" key="9">
    <source>
        <dbReference type="HAMAP-Rule" id="MF_01464"/>
    </source>
</evidence>
<keyword evidence="3 9" id="KW-1003">Cell membrane</keyword>
<dbReference type="GO" id="GO:0005886">
    <property type="term" value="C:plasma membrane"/>
    <property type="evidence" value="ECO:0007669"/>
    <property type="project" value="UniProtKB-SubCell"/>
</dbReference>
<keyword evidence="4 9" id="KW-0812">Transmembrane</keyword>
<evidence type="ECO:0000256" key="6">
    <source>
        <dbReference type="ARBA" id="ARBA00022989"/>
    </source>
</evidence>
<dbReference type="PANTHER" id="PTHR30081">
    <property type="entry name" value="PROTEIN-EXPORT MEMBRANE PROTEIN SEC"/>
    <property type="match status" value="1"/>
</dbReference>
<feature type="transmembrane region" description="Helical" evidence="9">
    <location>
        <begin position="35"/>
        <end position="54"/>
    </location>
</feature>
<dbReference type="Proteomes" id="UP000001565">
    <property type="component" value="Chromosome"/>
</dbReference>
<dbReference type="SUPFAM" id="SSF82866">
    <property type="entry name" value="Multidrug efflux transporter AcrB transmembrane domain"/>
    <property type="match status" value="1"/>
</dbReference>
<evidence type="ECO:0000256" key="8">
    <source>
        <dbReference type="ARBA" id="ARBA00023136"/>
    </source>
</evidence>
<dbReference type="PANTHER" id="PTHR30081:SF8">
    <property type="entry name" value="PROTEIN TRANSLOCASE SUBUNIT SECF"/>
    <property type="match status" value="1"/>
</dbReference>
<keyword evidence="5 9" id="KW-0653">Protein transport</keyword>
<dbReference type="AlphaFoldDB" id="A5CDU1"/>
<dbReference type="EMBL" id="AM494475">
    <property type="protein sequence ID" value="CAM80099.1"/>
    <property type="molecule type" value="Genomic_DNA"/>
</dbReference>
<reference evidence="11 12" key="1">
    <citation type="journal article" date="2007" name="Proc. Natl. Acad. Sci. U.S.A.">
        <title>The Orientia tsutsugamushi genome reveals massive proliferation of conjugative type IV secretion system and host-cell interaction genes.</title>
        <authorList>
            <person name="Cho N.-H."/>
            <person name="Kim H.-R."/>
            <person name="Lee J.-H."/>
            <person name="Kim S.-Y."/>
            <person name="Kim J."/>
            <person name="Cha S."/>
            <person name="Kim S.-Y."/>
            <person name="Darby A.C."/>
            <person name="Fuxelius H.-H."/>
            <person name="Yin J."/>
            <person name="Kim J.H."/>
            <person name="Kim J."/>
            <person name="Lee S.J."/>
            <person name="Koh Y.-S."/>
            <person name="Jang W.-J."/>
            <person name="Park K.-H."/>
            <person name="Andersson S.G.E."/>
            <person name="Choi M.-S."/>
            <person name="Kim I.-S."/>
        </authorList>
    </citation>
    <scope>NUCLEOTIDE SEQUENCE [LARGE SCALE GENOMIC DNA]</scope>
    <source>
        <strain evidence="11 12">Boryong</strain>
    </source>
</reference>
<evidence type="ECO:0000256" key="3">
    <source>
        <dbReference type="ARBA" id="ARBA00022475"/>
    </source>
</evidence>
<dbReference type="Gene3D" id="1.20.1640.10">
    <property type="entry name" value="Multidrug efflux transporter AcrB transmembrane domain"/>
    <property type="match status" value="1"/>
</dbReference>
<dbReference type="InterPro" id="IPR022645">
    <property type="entry name" value="SecD/SecF_bac"/>
</dbReference>
<dbReference type="eggNOG" id="COG0341">
    <property type="taxonomic scope" value="Bacteria"/>
</dbReference>
<feature type="transmembrane region" description="Helical" evidence="9">
    <location>
        <begin position="289"/>
        <end position="312"/>
    </location>
</feature>
<name>A5CDU1_ORITB</name>
<comment type="function">
    <text evidence="9">Part of the Sec protein translocase complex. Interacts with the SecYEG preprotein conducting channel. SecDF uses the proton motive force (PMF) to complete protein translocation after the ATP-dependent function of SecA.</text>
</comment>
<evidence type="ECO:0000256" key="1">
    <source>
        <dbReference type="ARBA" id="ARBA00004651"/>
    </source>
</evidence>
<keyword evidence="6 9" id="KW-1133">Transmembrane helix</keyword>
<dbReference type="HOGENOM" id="CLU_050012_1_1_5"/>
<dbReference type="HAMAP" id="MF_01464_B">
    <property type="entry name" value="SecF_B"/>
    <property type="match status" value="1"/>
</dbReference>
<keyword evidence="9" id="KW-0997">Cell inner membrane</keyword>
<accession>A5CDU1</accession>
<dbReference type="NCBIfam" id="TIGR00916">
    <property type="entry name" value="2A0604s01"/>
    <property type="match status" value="1"/>
</dbReference>
<keyword evidence="2 9" id="KW-0813">Transport</keyword>